<organism evidence="3 4">
    <name type="scientific">Caulobacter flavus</name>
    <dbReference type="NCBI Taxonomy" id="1679497"/>
    <lineage>
        <taxon>Bacteria</taxon>
        <taxon>Pseudomonadati</taxon>
        <taxon>Pseudomonadota</taxon>
        <taxon>Alphaproteobacteria</taxon>
        <taxon>Caulobacterales</taxon>
        <taxon>Caulobacteraceae</taxon>
        <taxon>Caulobacter</taxon>
    </lineage>
</organism>
<dbReference type="Proteomes" id="UP000234483">
    <property type="component" value="Unassembled WGS sequence"/>
</dbReference>
<name>A0A2N5CSE4_9CAUL</name>
<evidence type="ECO:0000313" key="5">
    <source>
        <dbReference type="Proteomes" id="UP000281192"/>
    </source>
</evidence>
<accession>A0A2N5CSE4</accession>
<feature type="compositionally biased region" description="Low complexity" evidence="1">
    <location>
        <begin position="39"/>
        <end position="51"/>
    </location>
</feature>
<dbReference type="KEGG" id="cfh:C1707_23805"/>
<gene>
    <name evidence="2" type="ORF">C1707_23805</name>
    <name evidence="3" type="ORF">CFHF_14440</name>
</gene>
<evidence type="ECO:0000313" key="2">
    <source>
        <dbReference type="EMBL" id="AYV49035.1"/>
    </source>
</evidence>
<reference evidence="2 5" key="2">
    <citation type="submission" date="2018-01" db="EMBL/GenBank/DDBJ databases">
        <title>Complete genome sequence of Caulobacter flavus RHGG3.</title>
        <authorList>
            <person name="Yang E."/>
        </authorList>
    </citation>
    <scope>NUCLEOTIDE SEQUENCE [LARGE SCALE GENOMIC DNA]</scope>
    <source>
        <strain evidence="2 5">RHGG3</strain>
    </source>
</reference>
<feature type="region of interest" description="Disordered" evidence="1">
    <location>
        <begin position="1"/>
        <end position="59"/>
    </location>
</feature>
<evidence type="ECO:0000313" key="3">
    <source>
        <dbReference type="EMBL" id="PLR13377.1"/>
    </source>
</evidence>
<proteinExistence type="predicted"/>
<dbReference type="EMBL" id="PJRQ01000029">
    <property type="protein sequence ID" value="PLR13377.1"/>
    <property type="molecule type" value="Genomic_DNA"/>
</dbReference>
<dbReference type="Proteomes" id="UP000281192">
    <property type="component" value="Chromosome"/>
</dbReference>
<dbReference type="EMBL" id="CP026100">
    <property type="protein sequence ID" value="AYV49035.1"/>
    <property type="molecule type" value="Genomic_DNA"/>
</dbReference>
<keyword evidence="5" id="KW-1185">Reference proteome</keyword>
<evidence type="ECO:0000313" key="4">
    <source>
        <dbReference type="Proteomes" id="UP000234483"/>
    </source>
</evidence>
<sequence length="59" mass="6021">MARRAGGGTFSAFEKAADFAPLPSPSASRTPLPQGEDLPATAPASPSVPSPRRQRPCGT</sequence>
<reference evidence="3 4" key="1">
    <citation type="submission" date="2017-12" db="EMBL/GenBank/DDBJ databases">
        <title>The genome sequence of Caulobacter flavus CGMCC1 15093.</title>
        <authorList>
            <person name="Gao J."/>
            <person name="Mao X."/>
            <person name="Sun J."/>
        </authorList>
    </citation>
    <scope>NUCLEOTIDE SEQUENCE [LARGE SCALE GENOMIC DNA]</scope>
    <source>
        <strain evidence="3 4">CGMCC1 15093</strain>
    </source>
</reference>
<protein>
    <submittedName>
        <fullName evidence="3">Uncharacterized protein</fullName>
    </submittedName>
</protein>
<evidence type="ECO:0000256" key="1">
    <source>
        <dbReference type="SAM" id="MobiDB-lite"/>
    </source>
</evidence>
<dbReference type="AlphaFoldDB" id="A0A2N5CSE4"/>